<evidence type="ECO:0000313" key="2">
    <source>
        <dbReference type="EMBL" id="SAM05829.1"/>
    </source>
</evidence>
<feature type="domain" description="Tyrosine specific protein phosphatases" evidence="1">
    <location>
        <begin position="81"/>
        <end position="151"/>
    </location>
</feature>
<proteinExistence type="predicted"/>
<evidence type="ECO:0000313" key="3">
    <source>
        <dbReference type="Proteomes" id="UP000078561"/>
    </source>
</evidence>
<sequence length="173" mass="19773">MITVVESPLSKQRFLLLDAPTEKTLSNYIEPLKEENVKQLVRICNRHLDYDAAELERQAGIRVIDDIKFADGNVPSPENIENWLSLAEQARQEGHTMAVHCVSGIGRAPGLFFMQVLVTLSLIESGMDPLDAISYVRQHRRGALNKIQVRFIDGYQPISKRSKWKQWFKKIVV</sequence>
<dbReference type="Proteomes" id="UP000078561">
    <property type="component" value="Unassembled WGS sequence"/>
</dbReference>
<dbReference type="AlphaFoldDB" id="A0A163MKG1"/>
<gene>
    <name evidence="2" type="primary">ABSGL_11704.1 scaffold 12318</name>
</gene>
<dbReference type="InParanoid" id="A0A163MKG1"/>
<dbReference type="PROSITE" id="PS50056">
    <property type="entry name" value="TYR_PHOSPHATASE_2"/>
    <property type="match status" value="1"/>
</dbReference>
<evidence type="ECO:0000259" key="1">
    <source>
        <dbReference type="PROSITE" id="PS50056"/>
    </source>
</evidence>
<accession>A0A163MKG1</accession>
<name>A0A163MKG1_ABSGL</name>
<keyword evidence="3" id="KW-1185">Reference proteome</keyword>
<dbReference type="EMBL" id="LT554473">
    <property type="protein sequence ID" value="SAM05829.1"/>
    <property type="molecule type" value="Genomic_DNA"/>
</dbReference>
<dbReference type="InterPro" id="IPR050561">
    <property type="entry name" value="PTP"/>
</dbReference>
<dbReference type="OrthoDB" id="8048523at2759"/>
<dbReference type="STRING" id="4829.A0A163MKG1"/>
<organism evidence="2">
    <name type="scientific">Absidia glauca</name>
    <name type="common">Pin mould</name>
    <dbReference type="NCBI Taxonomy" id="4829"/>
    <lineage>
        <taxon>Eukaryota</taxon>
        <taxon>Fungi</taxon>
        <taxon>Fungi incertae sedis</taxon>
        <taxon>Mucoromycota</taxon>
        <taxon>Mucoromycotina</taxon>
        <taxon>Mucoromycetes</taxon>
        <taxon>Mucorales</taxon>
        <taxon>Cunninghamellaceae</taxon>
        <taxon>Absidia</taxon>
    </lineage>
</organism>
<protein>
    <recommendedName>
        <fullName evidence="1">Tyrosine specific protein phosphatases domain-containing protein</fullName>
    </recommendedName>
</protein>
<dbReference type="PANTHER" id="PTHR23339">
    <property type="entry name" value="TYROSINE SPECIFIC PROTEIN PHOSPHATASE AND DUAL SPECIFICITY PROTEIN PHOSPHATASE"/>
    <property type="match status" value="1"/>
</dbReference>
<dbReference type="InterPro" id="IPR000387">
    <property type="entry name" value="Tyr_Pase_dom"/>
</dbReference>
<dbReference type="Pfam" id="PF22785">
    <property type="entry name" value="Tc-R-P"/>
    <property type="match status" value="1"/>
</dbReference>
<reference evidence="2" key="1">
    <citation type="submission" date="2016-04" db="EMBL/GenBank/DDBJ databases">
        <authorList>
            <person name="Evans L.H."/>
            <person name="Alamgir A."/>
            <person name="Owens N."/>
            <person name="Weber N.D."/>
            <person name="Virtaneva K."/>
            <person name="Barbian K."/>
            <person name="Babar A."/>
            <person name="Rosenke K."/>
        </authorList>
    </citation>
    <scope>NUCLEOTIDE SEQUENCE [LARGE SCALE GENOMIC DNA]</scope>
    <source>
        <strain evidence="2">CBS 101.48</strain>
    </source>
</reference>
<dbReference type="InterPro" id="IPR029021">
    <property type="entry name" value="Prot-tyrosine_phosphatase-like"/>
</dbReference>
<dbReference type="OMA" id="SHNCCVQ"/>
<dbReference type="Gene3D" id="3.90.190.10">
    <property type="entry name" value="Protein tyrosine phosphatase superfamily"/>
    <property type="match status" value="1"/>
</dbReference>
<dbReference type="SUPFAM" id="SSF52799">
    <property type="entry name" value="(Phosphotyrosine protein) phosphatases II"/>
    <property type="match status" value="1"/>
</dbReference>